<dbReference type="Proteomes" id="UP000075243">
    <property type="component" value="Unassembled WGS sequence"/>
</dbReference>
<proteinExistence type="predicted"/>
<accession>A0A151RQU7</accession>
<sequence length="86" mass="9764">GKFITKKLDRSLINQDWRLAFLEAFAKNLCRVYSDHCPILIHSDGIKDTNGERSFCFLVAWTTHPAFGNIVQHAWNKGSPHVPNGL</sequence>
<evidence type="ECO:0000313" key="1">
    <source>
        <dbReference type="EMBL" id="KYP44879.1"/>
    </source>
</evidence>
<feature type="non-terminal residue" evidence="1">
    <location>
        <position position="1"/>
    </location>
</feature>
<dbReference type="Gramene" id="C.cajan_31599.t">
    <property type="protein sequence ID" value="C.cajan_31599.t.cds1"/>
    <property type="gene ID" value="C.cajan_31599"/>
</dbReference>
<keyword evidence="2" id="KW-1185">Reference proteome</keyword>
<dbReference type="PANTHER" id="PTHR33710">
    <property type="entry name" value="BNAC02G09200D PROTEIN"/>
    <property type="match status" value="1"/>
</dbReference>
<dbReference type="EMBL" id="KQ483610">
    <property type="protein sequence ID" value="KYP44879.1"/>
    <property type="molecule type" value="Genomic_DNA"/>
</dbReference>
<protein>
    <submittedName>
        <fullName evidence="1">Uncharacterized protein</fullName>
    </submittedName>
</protein>
<dbReference type="AlphaFoldDB" id="A0A151RQU7"/>
<organism evidence="1 2">
    <name type="scientific">Cajanus cajan</name>
    <name type="common">Pigeon pea</name>
    <name type="synonym">Cajanus indicus</name>
    <dbReference type="NCBI Taxonomy" id="3821"/>
    <lineage>
        <taxon>Eukaryota</taxon>
        <taxon>Viridiplantae</taxon>
        <taxon>Streptophyta</taxon>
        <taxon>Embryophyta</taxon>
        <taxon>Tracheophyta</taxon>
        <taxon>Spermatophyta</taxon>
        <taxon>Magnoliopsida</taxon>
        <taxon>eudicotyledons</taxon>
        <taxon>Gunneridae</taxon>
        <taxon>Pentapetalae</taxon>
        <taxon>rosids</taxon>
        <taxon>fabids</taxon>
        <taxon>Fabales</taxon>
        <taxon>Fabaceae</taxon>
        <taxon>Papilionoideae</taxon>
        <taxon>50 kb inversion clade</taxon>
        <taxon>NPAAA clade</taxon>
        <taxon>indigoferoid/millettioid clade</taxon>
        <taxon>Phaseoleae</taxon>
        <taxon>Cajanus</taxon>
    </lineage>
</organism>
<evidence type="ECO:0000313" key="2">
    <source>
        <dbReference type="Proteomes" id="UP000075243"/>
    </source>
</evidence>
<reference evidence="1" key="1">
    <citation type="journal article" date="2012" name="Nat. Biotechnol.">
        <title>Draft genome sequence of pigeonpea (Cajanus cajan), an orphan legume crop of resource-poor farmers.</title>
        <authorList>
            <person name="Varshney R.K."/>
            <person name="Chen W."/>
            <person name="Li Y."/>
            <person name="Bharti A.K."/>
            <person name="Saxena R.K."/>
            <person name="Schlueter J.A."/>
            <person name="Donoghue M.T."/>
            <person name="Azam S."/>
            <person name="Fan G."/>
            <person name="Whaley A.M."/>
            <person name="Farmer A.D."/>
            <person name="Sheridan J."/>
            <person name="Iwata A."/>
            <person name="Tuteja R."/>
            <person name="Penmetsa R.V."/>
            <person name="Wu W."/>
            <person name="Upadhyaya H.D."/>
            <person name="Yang S.P."/>
            <person name="Shah T."/>
            <person name="Saxena K.B."/>
            <person name="Michael T."/>
            <person name="McCombie W.R."/>
            <person name="Yang B."/>
            <person name="Zhang G."/>
            <person name="Yang H."/>
            <person name="Wang J."/>
            <person name="Spillane C."/>
            <person name="Cook D.R."/>
            <person name="May G.D."/>
            <person name="Xu X."/>
            <person name="Jackson S.A."/>
        </authorList>
    </citation>
    <scope>NUCLEOTIDE SEQUENCE [LARGE SCALE GENOMIC DNA]</scope>
</reference>
<gene>
    <name evidence="1" type="ORF">KK1_033620</name>
</gene>
<name>A0A151RQU7_CAJCA</name>
<dbReference type="PANTHER" id="PTHR33710:SF62">
    <property type="entry name" value="DUF4283 DOMAIN PROTEIN"/>
    <property type="match status" value="1"/>
</dbReference>